<proteinExistence type="predicted"/>
<reference evidence="1" key="1">
    <citation type="submission" date="2014-11" db="EMBL/GenBank/DDBJ databases">
        <authorList>
            <person name="Amaro Gonzalez C."/>
        </authorList>
    </citation>
    <scope>NUCLEOTIDE SEQUENCE</scope>
</reference>
<name>A0A0E9X2X3_ANGAN</name>
<organism evidence="1">
    <name type="scientific">Anguilla anguilla</name>
    <name type="common">European freshwater eel</name>
    <name type="synonym">Muraena anguilla</name>
    <dbReference type="NCBI Taxonomy" id="7936"/>
    <lineage>
        <taxon>Eukaryota</taxon>
        <taxon>Metazoa</taxon>
        <taxon>Chordata</taxon>
        <taxon>Craniata</taxon>
        <taxon>Vertebrata</taxon>
        <taxon>Euteleostomi</taxon>
        <taxon>Actinopterygii</taxon>
        <taxon>Neopterygii</taxon>
        <taxon>Teleostei</taxon>
        <taxon>Anguilliformes</taxon>
        <taxon>Anguillidae</taxon>
        <taxon>Anguilla</taxon>
    </lineage>
</organism>
<dbReference type="AlphaFoldDB" id="A0A0E9X2X3"/>
<accession>A0A0E9X2X3</accession>
<evidence type="ECO:0000313" key="1">
    <source>
        <dbReference type="EMBL" id="JAH96806.1"/>
    </source>
</evidence>
<protein>
    <submittedName>
        <fullName evidence="1">Uncharacterized protein</fullName>
    </submittedName>
</protein>
<reference evidence="1" key="2">
    <citation type="journal article" date="2015" name="Fish Shellfish Immunol.">
        <title>Early steps in the European eel (Anguilla anguilla)-Vibrio vulnificus interaction in the gills: Role of the RtxA13 toxin.</title>
        <authorList>
            <person name="Callol A."/>
            <person name="Pajuelo D."/>
            <person name="Ebbesson L."/>
            <person name="Teles M."/>
            <person name="MacKenzie S."/>
            <person name="Amaro C."/>
        </authorList>
    </citation>
    <scope>NUCLEOTIDE SEQUENCE</scope>
</reference>
<dbReference type="EMBL" id="GBXM01011771">
    <property type="protein sequence ID" value="JAH96806.1"/>
    <property type="molecule type" value="Transcribed_RNA"/>
</dbReference>
<sequence>MSTMCNSQHLCICNPAFYLRHEAYAPLTCVSLVSEGERTLWSSLKEWWALHSLSKGNPAG</sequence>